<organism evidence="2">
    <name type="scientific">viral metagenome</name>
    <dbReference type="NCBI Taxonomy" id="1070528"/>
    <lineage>
        <taxon>unclassified sequences</taxon>
        <taxon>metagenomes</taxon>
        <taxon>organismal metagenomes</taxon>
    </lineage>
</organism>
<protein>
    <submittedName>
        <fullName evidence="2">Uncharacterized protein</fullName>
    </submittedName>
</protein>
<accession>A0A6M3LMT2</accession>
<proteinExistence type="predicted"/>
<feature type="coiled-coil region" evidence="1">
    <location>
        <begin position="2"/>
        <end position="61"/>
    </location>
</feature>
<gene>
    <name evidence="2" type="ORF">MM415B07986_0008</name>
</gene>
<dbReference type="EMBL" id="MT143413">
    <property type="protein sequence ID" value="QJA96576.1"/>
    <property type="molecule type" value="Genomic_DNA"/>
</dbReference>
<keyword evidence="1" id="KW-0175">Coiled coil</keyword>
<name>A0A6M3LMT2_9ZZZZ</name>
<reference evidence="2" key="1">
    <citation type="submission" date="2020-03" db="EMBL/GenBank/DDBJ databases">
        <title>The deep terrestrial virosphere.</title>
        <authorList>
            <person name="Holmfeldt K."/>
            <person name="Nilsson E."/>
            <person name="Simone D."/>
            <person name="Lopez-Fernandez M."/>
            <person name="Wu X."/>
            <person name="de Brujin I."/>
            <person name="Lundin D."/>
            <person name="Andersson A."/>
            <person name="Bertilsson S."/>
            <person name="Dopson M."/>
        </authorList>
    </citation>
    <scope>NUCLEOTIDE SEQUENCE</scope>
    <source>
        <strain evidence="2">MM415B07986</strain>
    </source>
</reference>
<dbReference type="AlphaFoldDB" id="A0A6M3LMT2"/>
<evidence type="ECO:0000256" key="1">
    <source>
        <dbReference type="SAM" id="Coils"/>
    </source>
</evidence>
<sequence>MEEKLREEIKKLLEELENKDSIEIGNSKTGTFKVYLNVANMEEAKSKIQNAKKLMLEAREGVL</sequence>
<evidence type="ECO:0000313" key="2">
    <source>
        <dbReference type="EMBL" id="QJA96576.1"/>
    </source>
</evidence>